<reference evidence="4" key="1">
    <citation type="journal article" date="2023" name="Science">
        <title>Elucidation of the pathway for biosynthesis of saponin adjuvants from the soapbark tree.</title>
        <authorList>
            <person name="Reed J."/>
            <person name="Orme A."/>
            <person name="El-Demerdash A."/>
            <person name="Owen C."/>
            <person name="Martin L.B.B."/>
            <person name="Misra R.C."/>
            <person name="Kikuchi S."/>
            <person name="Rejzek M."/>
            <person name="Martin A.C."/>
            <person name="Harkess A."/>
            <person name="Leebens-Mack J."/>
            <person name="Louveau T."/>
            <person name="Stephenson M.J."/>
            <person name="Osbourn A."/>
        </authorList>
    </citation>
    <scope>NUCLEOTIDE SEQUENCE</scope>
    <source>
        <strain evidence="4">S10</strain>
    </source>
</reference>
<dbReference type="Pfam" id="PF00201">
    <property type="entry name" value="UDPGT"/>
    <property type="match status" value="1"/>
</dbReference>
<dbReference type="InterPro" id="IPR002213">
    <property type="entry name" value="UDP_glucos_trans"/>
</dbReference>
<dbReference type="CDD" id="cd03784">
    <property type="entry name" value="GT1_Gtf-like"/>
    <property type="match status" value="1"/>
</dbReference>
<name>A0AAD7PDL7_QUISA</name>
<comment type="caution">
    <text evidence="4">The sequence shown here is derived from an EMBL/GenBank/DDBJ whole genome shotgun (WGS) entry which is preliminary data.</text>
</comment>
<dbReference type="KEGG" id="qsa:O6P43_027316"/>
<dbReference type="Proteomes" id="UP001163823">
    <property type="component" value="Chromosome 11"/>
</dbReference>
<dbReference type="Gene3D" id="3.40.50.2000">
    <property type="entry name" value="Glycogen Phosphorylase B"/>
    <property type="match status" value="4"/>
</dbReference>
<keyword evidence="5" id="KW-1185">Reference proteome</keyword>
<protein>
    <submittedName>
        <fullName evidence="4">Glycosyltransferase</fullName>
    </submittedName>
</protein>
<dbReference type="PANTHER" id="PTHR48047:SF182">
    <property type="entry name" value="GLYCOSYLTRANSFERASE"/>
    <property type="match status" value="1"/>
</dbReference>
<keyword evidence="3" id="KW-0808">Transferase</keyword>
<dbReference type="PANTHER" id="PTHR48047">
    <property type="entry name" value="GLYCOSYLTRANSFERASE"/>
    <property type="match status" value="1"/>
</dbReference>
<dbReference type="GO" id="GO:0035251">
    <property type="term" value="F:UDP-glucosyltransferase activity"/>
    <property type="evidence" value="ECO:0007669"/>
    <property type="project" value="TreeGrafter"/>
</dbReference>
<organism evidence="4 5">
    <name type="scientific">Quillaja saponaria</name>
    <name type="common">Soap bark tree</name>
    <dbReference type="NCBI Taxonomy" id="32244"/>
    <lineage>
        <taxon>Eukaryota</taxon>
        <taxon>Viridiplantae</taxon>
        <taxon>Streptophyta</taxon>
        <taxon>Embryophyta</taxon>
        <taxon>Tracheophyta</taxon>
        <taxon>Spermatophyta</taxon>
        <taxon>Magnoliopsida</taxon>
        <taxon>eudicotyledons</taxon>
        <taxon>Gunneridae</taxon>
        <taxon>Pentapetalae</taxon>
        <taxon>rosids</taxon>
        <taxon>fabids</taxon>
        <taxon>Fabales</taxon>
        <taxon>Quillajaceae</taxon>
        <taxon>Quillaja</taxon>
    </lineage>
</organism>
<evidence type="ECO:0000256" key="1">
    <source>
        <dbReference type="ARBA" id="ARBA00009995"/>
    </source>
</evidence>
<comment type="similarity">
    <text evidence="1">Belongs to the UDP-glycosyltransferase family.</text>
</comment>
<accession>A0AAD7PDL7</accession>
<keyword evidence="2" id="KW-0328">Glycosyltransferase</keyword>
<gene>
    <name evidence="4" type="ORF">O6P43_027316</name>
</gene>
<proteinExistence type="inferred from homology"/>
<evidence type="ECO:0000256" key="2">
    <source>
        <dbReference type="ARBA" id="ARBA00022676"/>
    </source>
</evidence>
<evidence type="ECO:0000313" key="4">
    <source>
        <dbReference type="EMBL" id="KAJ7951237.1"/>
    </source>
</evidence>
<dbReference type="EMBL" id="JARAOO010000011">
    <property type="protein sequence ID" value="KAJ7951237.1"/>
    <property type="molecule type" value="Genomic_DNA"/>
</dbReference>
<evidence type="ECO:0000256" key="3">
    <source>
        <dbReference type="ARBA" id="ARBA00022679"/>
    </source>
</evidence>
<dbReference type="SUPFAM" id="SSF53756">
    <property type="entry name" value="UDP-Glycosyltransferase/glycogen phosphorylase"/>
    <property type="match status" value="1"/>
</dbReference>
<sequence>MVINGFSELETEYIEYYKNIMGRKRIWHVGPLQLIYQNDDPKVQRSQKTAVVSDNELVSWLDSKKPDSVIYISFGSAIRFSNKQLYEIACGLEASGYPFLWALLWVPEDDDDMLILNHPAIGGFMTHCGWNAVVEALSFGVPTITLPVFSEQFYTERLISQVLKTGVEVGAEKWTYAFDAGKYPVSREKIATAVKKILDDGEEAEGMRKRAREMKEKAQKSVEEGGSSYNNLTAMIEDLKEFRANNGKAAMKS</sequence>
<dbReference type="AlphaFoldDB" id="A0AAD7PDL7"/>
<evidence type="ECO:0000313" key="5">
    <source>
        <dbReference type="Proteomes" id="UP001163823"/>
    </source>
</evidence>